<dbReference type="Pfam" id="PF11397">
    <property type="entry name" value="GlcNAc"/>
    <property type="match status" value="1"/>
</dbReference>
<reference evidence="1" key="1">
    <citation type="submission" date="2021-02" db="EMBL/GenBank/DDBJ databases">
        <authorList>
            <person name="Dougan E. K."/>
            <person name="Rhodes N."/>
            <person name="Thang M."/>
            <person name="Chan C."/>
        </authorList>
    </citation>
    <scope>NUCLEOTIDE SEQUENCE</scope>
</reference>
<dbReference type="EMBL" id="CAJNNV010012153">
    <property type="protein sequence ID" value="CAE8600435.1"/>
    <property type="molecule type" value="Genomic_DNA"/>
</dbReference>
<sequence>MLRVTRCPRTMWQASQIAQLWPLERLSRLFVQTILVTRTRTIRSCASRPGTAGRTLDIYHLLPCAKLGKPFWTARFAFSRGSVVREAPYDPLLEYIFFGEEIAMSARIWTAGWDLFNPTKVIAYHLGSRAHRQWFREVQTTPEKVAAEYAGKLRICGLLGTPWPAGQKHPAPEPPYGLGSARTLAEYERFAGVDFQRQVVHEQARTGGLGAELFAPLWAEE</sequence>
<dbReference type="Proteomes" id="UP000654075">
    <property type="component" value="Unassembled WGS sequence"/>
</dbReference>
<proteinExistence type="predicted"/>
<comment type="caution">
    <text evidence="1">The sequence shown here is derived from an EMBL/GenBank/DDBJ whole genome shotgun (WGS) entry which is preliminary data.</text>
</comment>
<organism evidence="1 2">
    <name type="scientific">Polarella glacialis</name>
    <name type="common">Dinoflagellate</name>
    <dbReference type="NCBI Taxonomy" id="89957"/>
    <lineage>
        <taxon>Eukaryota</taxon>
        <taxon>Sar</taxon>
        <taxon>Alveolata</taxon>
        <taxon>Dinophyceae</taxon>
        <taxon>Suessiales</taxon>
        <taxon>Suessiaceae</taxon>
        <taxon>Polarella</taxon>
    </lineage>
</organism>
<dbReference type="PANTHER" id="PTHR34496:SF9">
    <property type="entry name" value="[SKP1-PROTEIN]-HYDROXYPROLINE N-ACETYLGLUCOSAMINYLTRANSFERASE"/>
    <property type="match status" value="1"/>
</dbReference>
<name>A0A813ERQ8_POLGL</name>
<dbReference type="OrthoDB" id="76265at2759"/>
<dbReference type="InterPro" id="IPR021067">
    <property type="entry name" value="Glycosyltransferase"/>
</dbReference>
<dbReference type="AlphaFoldDB" id="A0A813ERQ8"/>
<evidence type="ECO:0000313" key="2">
    <source>
        <dbReference type="Proteomes" id="UP000654075"/>
    </source>
</evidence>
<protein>
    <submittedName>
        <fullName evidence="1">Uncharacterized protein</fullName>
    </submittedName>
</protein>
<evidence type="ECO:0000313" key="1">
    <source>
        <dbReference type="EMBL" id="CAE8600435.1"/>
    </source>
</evidence>
<feature type="non-terminal residue" evidence="1">
    <location>
        <position position="1"/>
    </location>
</feature>
<keyword evidence="2" id="KW-1185">Reference proteome</keyword>
<accession>A0A813ERQ8</accession>
<gene>
    <name evidence="1" type="ORF">PGLA1383_LOCUS18764</name>
</gene>
<dbReference type="PANTHER" id="PTHR34496">
    <property type="entry name" value="GLCNAC TRANSFERASE-RELATED"/>
    <property type="match status" value="1"/>
</dbReference>